<gene>
    <name evidence="6" type="ORF">UFOVP1023_47</name>
    <name evidence="7" type="ORF">UFOVP1383_30</name>
    <name evidence="8" type="ORF">UFOVP1477_18</name>
    <name evidence="4" type="ORF">UFOVP848_11</name>
    <name evidence="5" type="ORF">UFOVP945_54</name>
</gene>
<dbReference type="EMBL" id="LR797339">
    <property type="protein sequence ID" value="CAB4204101.1"/>
    <property type="molecule type" value="Genomic_DNA"/>
</dbReference>
<proteinExistence type="predicted"/>
<organism evidence="4">
    <name type="scientific">uncultured Caudovirales phage</name>
    <dbReference type="NCBI Taxonomy" id="2100421"/>
    <lineage>
        <taxon>Viruses</taxon>
        <taxon>Duplodnaviria</taxon>
        <taxon>Heunggongvirae</taxon>
        <taxon>Uroviricota</taxon>
        <taxon>Caudoviricetes</taxon>
        <taxon>Peduoviridae</taxon>
        <taxon>Maltschvirus</taxon>
        <taxon>Maltschvirus maltsch</taxon>
    </lineage>
</organism>
<keyword evidence="3" id="KW-0231">Viral genome packaging</keyword>
<dbReference type="NCBIfam" id="TIGR01537">
    <property type="entry name" value="portal_HK97"/>
    <property type="match status" value="1"/>
</dbReference>
<evidence type="ECO:0000256" key="2">
    <source>
        <dbReference type="ARBA" id="ARBA00023009"/>
    </source>
</evidence>
<evidence type="ECO:0000256" key="1">
    <source>
        <dbReference type="ARBA" id="ARBA00022950"/>
    </source>
</evidence>
<keyword evidence="1" id="KW-1188">Viral release from host cell</keyword>
<name>A0A6J5P5S6_9CAUD</name>
<dbReference type="InterPro" id="IPR006427">
    <property type="entry name" value="Portal_HK97"/>
</dbReference>
<evidence type="ECO:0000256" key="3">
    <source>
        <dbReference type="ARBA" id="ARBA00023219"/>
    </source>
</evidence>
<evidence type="ECO:0000313" key="5">
    <source>
        <dbReference type="EMBL" id="CAB4173410.1"/>
    </source>
</evidence>
<keyword evidence="2" id="KW-1162">Viral penetration into host cytoplasm</keyword>
<protein>
    <submittedName>
        <fullName evidence="4">COG4695 Phage-related protein</fullName>
    </submittedName>
</protein>
<sequence>MLGSALRKGITISRIAAEDRARLGRFMGDNARETASGVSVSPAKAMLASSVYTAVTLTADTMGAMPIRFIANIDSARTPVTPRNVSALTGPKANADQTLQDLIQTINMSLDLWGEAFIYPRRTNGGDVLELWPLDPDRVTEIDRIEDGDGMLGLRFRVDGWKQGDGWIENRPGKPVELIHIKLNTLPGRIRGLSPIAMQAELIGMSLSAQEHAARFLGEGVHMSGTIETPAELDPDEARELWDGFQLSHAGPKKAGRVGVLTAGATFKTISIPPNELQFLEQMKYADQKIGAIYKAPPHLMGDVERSTSWGAGIEEQTNNWVKFALLNRARKIETPFEAALMEGQGVAMRFAMNGLLRGVAKDRAEFYRILWNLGVLTQNDIRGFEDMAPIDGGDQVFVPLNMAPLGSVPEAQKARVALMAELIGEGR</sequence>
<evidence type="ECO:0000313" key="6">
    <source>
        <dbReference type="EMBL" id="CAB4179678.1"/>
    </source>
</evidence>
<keyword evidence="2" id="KW-1171">Viral genome ejection through host cell envelope</keyword>
<dbReference type="EMBL" id="LR796892">
    <property type="protein sequence ID" value="CAB4173410.1"/>
    <property type="molecule type" value="Genomic_DNA"/>
</dbReference>
<accession>A0A6J5P5S6</accession>
<keyword evidence="1" id="KW-0118">Viral capsid assembly</keyword>
<dbReference type="EMBL" id="LR797436">
    <property type="protein sequence ID" value="CAB4215878.1"/>
    <property type="molecule type" value="Genomic_DNA"/>
</dbReference>
<dbReference type="InterPro" id="IPR006944">
    <property type="entry name" value="Phage/GTA_portal"/>
</dbReference>
<keyword evidence="2" id="KW-1160">Virus entry into host cell</keyword>
<dbReference type="Pfam" id="PF04860">
    <property type="entry name" value="Phage_portal"/>
    <property type="match status" value="1"/>
</dbReference>
<evidence type="ECO:0000313" key="7">
    <source>
        <dbReference type="EMBL" id="CAB4204101.1"/>
    </source>
</evidence>
<evidence type="ECO:0000313" key="8">
    <source>
        <dbReference type="EMBL" id="CAB4215878.1"/>
    </source>
</evidence>
<evidence type="ECO:0000313" key="4">
    <source>
        <dbReference type="EMBL" id="CAB4166853.1"/>
    </source>
</evidence>
<reference evidence="4" key="1">
    <citation type="submission" date="2020-04" db="EMBL/GenBank/DDBJ databases">
        <authorList>
            <person name="Chiriac C."/>
            <person name="Salcher M."/>
            <person name="Ghai R."/>
            <person name="Kavagutti S V."/>
        </authorList>
    </citation>
    <scope>NUCLEOTIDE SEQUENCE</scope>
</reference>
<dbReference type="EMBL" id="LR796797">
    <property type="protein sequence ID" value="CAB4166853.1"/>
    <property type="molecule type" value="Genomic_DNA"/>
</dbReference>
<dbReference type="EMBL" id="LR796982">
    <property type="protein sequence ID" value="CAB4179678.1"/>
    <property type="molecule type" value="Genomic_DNA"/>
</dbReference>